<keyword evidence="3" id="KW-1185">Reference proteome</keyword>
<sequence length="177" mass="19389">MPFDPRVMGRRPQTSHLPRPKAWGTGSTWHVSAGGPTTRCLQRVPQSSTSAPRLTTGGEGAGRVCVASHPSPGSQGAWHPEDVFLTICGVKYVNEKIIGKHTPAIPWGQNINSQKQIKLVIFLLLRKASTNVIFFFKKRICTVHCTRPANFNSVDKSHLHGPIISTKLGQAKNSETF</sequence>
<feature type="region of interest" description="Disordered" evidence="1">
    <location>
        <begin position="1"/>
        <end position="27"/>
    </location>
</feature>
<proteinExistence type="predicted"/>
<protein>
    <submittedName>
        <fullName evidence="2">Uncharacterized protein</fullName>
    </submittedName>
</protein>
<comment type="caution">
    <text evidence="2">The sequence shown here is derived from an EMBL/GenBank/DDBJ whole genome shotgun (WGS) entry which is preliminary data.</text>
</comment>
<organism evidence="2 3">
    <name type="scientific">Rousettus aegyptiacus</name>
    <name type="common">Egyptian fruit bat</name>
    <name type="synonym">Pteropus aegyptiacus</name>
    <dbReference type="NCBI Taxonomy" id="9407"/>
    <lineage>
        <taxon>Eukaryota</taxon>
        <taxon>Metazoa</taxon>
        <taxon>Chordata</taxon>
        <taxon>Craniata</taxon>
        <taxon>Vertebrata</taxon>
        <taxon>Euteleostomi</taxon>
        <taxon>Mammalia</taxon>
        <taxon>Eutheria</taxon>
        <taxon>Laurasiatheria</taxon>
        <taxon>Chiroptera</taxon>
        <taxon>Yinpterochiroptera</taxon>
        <taxon>Pteropodoidea</taxon>
        <taxon>Pteropodidae</taxon>
        <taxon>Rousettinae</taxon>
        <taxon>Rousettus</taxon>
    </lineage>
</organism>
<gene>
    <name evidence="2" type="ORF">HJG63_008475</name>
</gene>
<evidence type="ECO:0000256" key="1">
    <source>
        <dbReference type="SAM" id="MobiDB-lite"/>
    </source>
</evidence>
<evidence type="ECO:0000313" key="2">
    <source>
        <dbReference type="EMBL" id="KAF6422631.1"/>
    </source>
</evidence>
<reference evidence="2 3" key="1">
    <citation type="journal article" date="2020" name="Nature">
        <title>Six reference-quality genomes reveal evolution of bat adaptations.</title>
        <authorList>
            <person name="Jebb D."/>
            <person name="Huang Z."/>
            <person name="Pippel M."/>
            <person name="Hughes G.M."/>
            <person name="Lavrichenko K."/>
            <person name="Devanna P."/>
            <person name="Winkler S."/>
            <person name="Jermiin L.S."/>
            <person name="Skirmuntt E.C."/>
            <person name="Katzourakis A."/>
            <person name="Burkitt-Gray L."/>
            <person name="Ray D.A."/>
            <person name="Sullivan K.A.M."/>
            <person name="Roscito J.G."/>
            <person name="Kirilenko B.M."/>
            <person name="Davalos L.M."/>
            <person name="Corthals A.P."/>
            <person name="Power M.L."/>
            <person name="Jones G."/>
            <person name="Ransome R.D."/>
            <person name="Dechmann D.K.N."/>
            <person name="Locatelli A.G."/>
            <person name="Puechmaille S.J."/>
            <person name="Fedrigo O."/>
            <person name="Jarvis E.D."/>
            <person name="Hiller M."/>
            <person name="Vernes S.C."/>
            <person name="Myers E.W."/>
            <person name="Teeling E.C."/>
        </authorList>
    </citation>
    <scope>NUCLEOTIDE SEQUENCE [LARGE SCALE GENOMIC DNA]</scope>
    <source>
        <strain evidence="2">MRouAeg1</strain>
        <tissue evidence="2">Muscle</tissue>
    </source>
</reference>
<dbReference type="Proteomes" id="UP000593571">
    <property type="component" value="Unassembled WGS sequence"/>
</dbReference>
<evidence type="ECO:0000313" key="3">
    <source>
        <dbReference type="Proteomes" id="UP000593571"/>
    </source>
</evidence>
<dbReference type="EMBL" id="JACASE010000012">
    <property type="protein sequence ID" value="KAF6422631.1"/>
    <property type="molecule type" value="Genomic_DNA"/>
</dbReference>
<accession>A0A7J8DHM5</accession>
<name>A0A7J8DHM5_ROUAE</name>
<dbReference type="AlphaFoldDB" id="A0A7J8DHM5"/>